<comment type="caution">
    <text evidence="1">The sequence shown here is derived from an EMBL/GenBank/DDBJ whole genome shotgun (WGS) entry which is preliminary data.</text>
</comment>
<dbReference type="AlphaFoldDB" id="A0A512NQE5"/>
<dbReference type="RefSeq" id="WP_147156481.1">
    <property type="nucleotide sequence ID" value="NZ_BKAJ01000203.1"/>
</dbReference>
<gene>
    <name evidence="1" type="ORF">RSO01_83250</name>
</gene>
<proteinExistence type="predicted"/>
<evidence type="ECO:0008006" key="3">
    <source>
        <dbReference type="Google" id="ProtNLM"/>
    </source>
</evidence>
<dbReference type="Proteomes" id="UP000321058">
    <property type="component" value="Unassembled WGS sequence"/>
</dbReference>
<dbReference type="PROSITE" id="PS51257">
    <property type="entry name" value="PROKAR_LIPOPROTEIN"/>
    <property type="match status" value="1"/>
</dbReference>
<reference evidence="1 2" key="1">
    <citation type="submission" date="2019-07" db="EMBL/GenBank/DDBJ databases">
        <title>Whole genome shotgun sequence of Reyranella soli NBRC 108950.</title>
        <authorList>
            <person name="Hosoyama A."/>
            <person name="Uohara A."/>
            <person name="Ohji S."/>
            <person name="Ichikawa N."/>
        </authorList>
    </citation>
    <scope>NUCLEOTIDE SEQUENCE [LARGE SCALE GENOMIC DNA]</scope>
    <source>
        <strain evidence="1 2">NBRC 108950</strain>
    </source>
</reference>
<evidence type="ECO:0000313" key="2">
    <source>
        <dbReference type="Proteomes" id="UP000321058"/>
    </source>
</evidence>
<sequence length="62" mass="6502">MRWPALLVVLLVAACAESSQPAQREFAVPDRMLGYTYSGGTTRPIANTGTGIVSGASLQSAY</sequence>
<protein>
    <recommendedName>
        <fullName evidence="3">Lipoprotein</fullName>
    </recommendedName>
</protein>
<name>A0A512NQE5_9HYPH</name>
<dbReference type="EMBL" id="BKAJ01000203">
    <property type="protein sequence ID" value="GEP61159.1"/>
    <property type="molecule type" value="Genomic_DNA"/>
</dbReference>
<accession>A0A512NQE5</accession>
<organism evidence="1 2">
    <name type="scientific">Reyranella soli</name>
    <dbReference type="NCBI Taxonomy" id="1230389"/>
    <lineage>
        <taxon>Bacteria</taxon>
        <taxon>Pseudomonadati</taxon>
        <taxon>Pseudomonadota</taxon>
        <taxon>Alphaproteobacteria</taxon>
        <taxon>Hyphomicrobiales</taxon>
        <taxon>Reyranellaceae</taxon>
        <taxon>Reyranella</taxon>
    </lineage>
</organism>
<evidence type="ECO:0000313" key="1">
    <source>
        <dbReference type="EMBL" id="GEP61159.1"/>
    </source>
</evidence>
<keyword evidence="2" id="KW-1185">Reference proteome</keyword>